<organism evidence="1 2">
    <name type="scientific">Cryoendolithus antarcticus</name>
    <dbReference type="NCBI Taxonomy" id="1507870"/>
    <lineage>
        <taxon>Eukaryota</taxon>
        <taxon>Fungi</taxon>
        <taxon>Dikarya</taxon>
        <taxon>Ascomycota</taxon>
        <taxon>Pezizomycotina</taxon>
        <taxon>Dothideomycetes</taxon>
        <taxon>Dothideomycetidae</taxon>
        <taxon>Cladosporiales</taxon>
        <taxon>Cladosporiaceae</taxon>
        <taxon>Cryoendolithus</taxon>
    </lineage>
</organism>
<sequence>MGETDNEVVNGCLLVTCIRCVAMIMIKSDTEYVPSLPYSTGKSYANVIVMAVCKSCNDKDEEILGYSTAIRFVEYFKGLKINSFLMEGSNIMKMAGLVTGTSVSMMQFKGNLLFMDKDKMMQKVSCLDKIASLDVTKVDSEDRSQIQVPYLIGGFI</sequence>
<dbReference type="Proteomes" id="UP000192596">
    <property type="component" value="Unassembled WGS sequence"/>
</dbReference>
<name>A0A1V8S7K6_9PEZI</name>
<accession>A0A1V8S7K6</accession>
<protein>
    <submittedName>
        <fullName evidence="1">Uncharacterized protein</fullName>
    </submittedName>
</protein>
<dbReference type="AlphaFoldDB" id="A0A1V8S7K6"/>
<comment type="caution">
    <text evidence="1">The sequence shown here is derived from an EMBL/GenBank/DDBJ whole genome shotgun (WGS) entry which is preliminary data.</text>
</comment>
<dbReference type="InParanoid" id="A0A1V8S7K6"/>
<evidence type="ECO:0000313" key="2">
    <source>
        <dbReference type="Proteomes" id="UP000192596"/>
    </source>
</evidence>
<evidence type="ECO:0000313" key="1">
    <source>
        <dbReference type="EMBL" id="OQN95112.1"/>
    </source>
</evidence>
<reference evidence="2" key="1">
    <citation type="submission" date="2017-03" db="EMBL/GenBank/DDBJ databases">
        <title>Genomes of endolithic fungi from Antarctica.</title>
        <authorList>
            <person name="Coleine C."/>
            <person name="Masonjones S."/>
            <person name="Stajich J.E."/>
        </authorList>
    </citation>
    <scope>NUCLEOTIDE SEQUENCE [LARGE SCALE GENOMIC DNA]</scope>
    <source>
        <strain evidence="2">CCFEE 5527</strain>
    </source>
</reference>
<gene>
    <name evidence="1" type="ORF">B0A48_18904</name>
</gene>
<dbReference type="EMBL" id="NAJO01000171">
    <property type="protein sequence ID" value="OQN95112.1"/>
    <property type="molecule type" value="Genomic_DNA"/>
</dbReference>
<proteinExistence type="predicted"/>
<keyword evidence="2" id="KW-1185">Reference proteome</keyword>